<evidence type="ECO:0000313" key="3">
    <source>
        <dbReference type="EMBL" id="WPB04246.1"/>
    </source>
</evidence>
<dbReference type="AlphaFoldDB" id="A0A2G5IE87"/>
<accession>A0A2G5IE87</accession>
<feature type="compositionally biased region" description="Basic and acidic residues" evidence="1">
    <location>
        <begin position="150"/>
        <end position="160"/>
    </location>
</feature>
<keyword evidence="5" id="KW-1185">Reference proteome</keyword>
<proteinExistence type="predicted"/>
<feature type="compositionally biased region" description="Basic and acidic residues" evidence="1">
    <location>
        <begin position="93"/>
        <end position="107"/>
    </location>
</feature>
<evidence type="ECO:0000313" key="4">
    <source>
        <dbReference type="Proteomes" id="UP000230605"/>
    </source>
</evidence>
<organism evidence="2 4">
    <name type="scientific">Cercospora beticola</name>
    <name type="common">Sugarbeet leaf spot fungus</name>
    <dbReference type="NCBI Taxonomy" id="122368"/>
    <lineage>
        <taxon>Eukaryota</taxon>
        <taxon>Fungi</taxon>
        <taxon>Dikarya</taxon>
        <taxon>Ascomycota</taxon>
        <taxon>Pezizomycotina</taxon>
        <taxon>Dothideomycetes</taxon>
        <taxon>Dothideomycetidae</taxon>
        <taxon>Mycosphaerellales</taxon>
        <taxon>Mycosphaerellaceae</taxon>
        <taxon>Cercospora</taxon>
    </lineage>
</organism>
<name>A0A2G5IE87_CERBT</name>
<evidence type="ECO:0000313" key="2">
    <source>
        <dbReference type="EMBL" id="PIB03121.1"/>
    </source>
</evidence>
<dbReference type="EMBL" id="LKMD01000099">
    <property type="protein sequence ID" value="PIB03121.1"/>
    <property type="molecule type" value="Genomic_DNA"/>
</dbReference>
<feature type="compositionally biased region" description="Basic residues" evidence="1">
    <location>
        <begin position="409"/>
        <end position="419"/>
    </location>
</feature>
<reference evidence="2 4" key="1">
    <citation type="submission" date="2015-10" db="EMBL/GenBank/DDBJ databases">
        <title>The cercosporin biosynthetic gene cluster was horizontally transferred to several fungal lineages and shown to be expanded in Cercospora beticola based on microsynteny with recipient genomes.</title>
        <authorList>
            <person name="De Jonge R."/>
            <person name="Ebert M.K."/>
            <person name="Suttle J.C."/>
            <person name="Jurick Ii W.M."/>
            <person name="Secor G.A."/>
            <person name="Thomma B.P."/>
            <person name="Van De Peer Y."/>
            <person name="Bolton M.D."/>
        </authorList>
    </citation>
    <scope>NUCLEOTIDE SEQUENCE [LARGE SCALE GENOMIC DNA]</scope>
    <source>
        <strain evidence="2 4">09-40</strain>
    </source>
</reference>
<feature type="region of interest" description="Disordered" evidence="1">
    <location>
        <begin position="402"/>
        <end position="453"/>
    </location>
</feature>
<feature type="region of interest" description="Disordered" evidence="1">
    <location>
        <begin position="93"/>
        <end position="112"/>
    </location>
</feature>
<sequence length="453" mass="50761">MRGRHPRRSPSVESLTDKFKTWNASLSGIQIRGSFTHRAALRPVRESHEAPFSRADYTKSTPTIHERAKDSAVDLGELRDRWVSADNIFNEHEQNTRRHARSRDPSRSRVCVTLRTSEQSDYDTDGQFLERIEKTRSARKSRSTAANSPAEKRSTHERVARSAQSILHVPLKTEKALPPLPEDEGMVVKRTFIHSIKSSRHLRNMRSLSSLKTYVNPHESMHFRCVGSPTEAISAFEELELQSERDELLQSINLTRIRMGVRAIQNLERAPYLDREAQEAADDLDKFESVPAGSTVTMDEETATAQLIGPAGYPGLATGERWASFQNRAQRQTQCTCKGGIHIVKTATCPCHNQHVFAAITDESWKAIGMARTAVDRRWVVLLSASNSPFDSDDSKSIRTLLTPASSVRKPRAKSKPRRSANDTPPVPSLHGAMTPSLIEDDDETPVTPVLPF</sequence>
<feature type="region of interest" description="Disordered" evidence="1">
    <location>
        <begin position="135"/>
        <end position="165"/>
    </location>
</feature>
<protein>
    <submittedName>
        <fullName evidence="2">Uncharacterized protein</fullName>
    </submittedName>
</protein>
<dbReference type="Proteomes" id="UP000230605">
    <property type="component" value="Chromosome 10"/>
</dbReference>
<evidence type="ECO:0000256" key="1">
    <source>
        <dbReference type="SAM" id="MobiDB-lite"/>
    </source>
</evidence>
<dbReference type="EMBL" id="CP134188">
    <property type="protein sequence ID" value="WPB04246.1"/>
    <property type="molecule type" value="Genomic_DNA"/>
</dbReference>
<evidence type="ECO:0000313" key="5">
    <source>
        <dbReference type="Proteomes" id="UP001302367"/>
    </source>
</evidence>
<reference evidence="3 5" key="2">
    <citation type="submission" date="2023-09" db="EMBL/GenBank/DDBJ databases">
        <title>Complete-Gapless Cercospora beticola genome.</title>
        <authorList>
            <person name="Wyatt N.A."/>
            <person name="Spanner R.E."/>
            <person name="Bolton M.D."/>
        </authorList>
    </citation>
    <scope>NUCLEOTIDE SEQUENCE [LARGE SCALE GENOMIC DNA]</scope>
    <source>
        <strain evidence="3">Cb09-40</strain>
    </source>
</reference>
<dbReference type="Proteomes" id="UP001302367">
    <property type="component" value="Chromosome 5"/>
</dbReference>
<gene>
    <name evidence="2" type="ORF">CB0940_11886</name>
    <name evidence="3" type="ORF">RHO25_008891</name>
</gene>
<dbReference type="OrthoDB" id="3632500at2759"/>